<feature type="transmembrane region" description="Helical" evidence="7">
    <location>
        <begin position="359"/>
        <end position="380"/>
    </location>
</feature>
<keyword evidence="2" id="KW-0813">Transport</keyword>
<reference evidence="9" key="1">
    <citation type="journal article" date="2023" name="Mol. Phylogenet. Evol.">
        <title>Genome-scale phylogeny and comparative genomics of the fungal order Sordariales.</title>
        <authorList>
            <person name="Hensen N."/>
            <person name="Bonometti L."/>
            <person name="Westerberg I."/>
            <person name="Brannstrom I.O."/>
            <person name="Guillou S."/>
            <person name="Cros-Aarteil S."/>
            <person name="Calhoun S."/>
            <person name="Haridas S."/>
            <person name="Kuo A."/>
            <person name="Mondo S."/>
            <person name="Pangilinan J."/>
            <person name="Riley R."/>
            <person name="LaButti K."/>
            <person name="Andreopoulos B."/>
            <person name="Lipzen A."/>
            <person name="Chen C."/>
            <person name="Yan M."/>
            <person name="Daum C."/>
            <person name="Ng V."/>
            <person name="Clum A."/>
            <person name="Steindorff A."/>
            <person name="Ohm R.A."/>
            <person name="Martin F."/>
            <person name="Silar P."/>
            <person name="Natvig D.O."/>
            <person name="Lalanne C."/>
            <person name="Gautier V."/>
            <person name="Ament-Velasquez S.L."/>
            <person name="Kruys A."/>
            <person name="Hutchinson M.I."/>
            <person name="Powell A.J."/>
            <person name="Barry K."/>
            <person name="Miller A.N."/>
            <person name="Grigoriev I.V."/>
            <person name="Debuchy R."/>
            <person name="Gladieux P."/>
            <person name="Hiltunen Thoren M."/>
            <person name="Johannesson H."/>
        </authorList>
    </citation>
    <scope>NUCLEOTIDE SEQUENCE</scope>
    <source>
        <strain evidence="9">PSN243</strain>
    </source>
</reference>
<evidence type="ECO:0000256" key="3">
    <source>
        <dbReference type="ARBA" id="ARBA00022692"/>
    </source>
</evidence>
<keyword evidence="4 7" id="KW-1133">Transmembrane helix</keyword>
<dbReference type="InterPro" id="IPR011701">
    <property type="entry name" value="MFS"/>
</dbReference>
<evidence type="ECO:0000313" key="9">
    <source>
        <dbReference type="EMBL" id="KAK4442849.1"/>
    </source>
</evidence>
<dbReference type="InterPro" id="IPR036259">
    <property type="entry name" value="MFS_trans_sf"/>
</dbReference>
<dbReference type="SUPFAM" id="SSF103473">
    <property type="entry name" value="MFS general substrate transporter"/>
    <property type="match status" value="1"/>
</dbReference>
<dbReference type="InterPro" id="IPR020846">
    <property type="entry name" value="MFS_dom"/>
</dbReference>
<feature type="compositionally biased region" description="Basic and acidic residues" evidence="6">
    <location>
        <begin position="13"/>
        <end position="25"/>
    </location>
</feature>
<keyword evidence="3 7" id="KW-0812">Transmembrane</keyword>
<feature type="transmembrane region" description="Helical" evidence="7">
    <location>
        <begin position="155"/>
        <end position="176"/>
    </location>
</feature>
<dbReference type="GO" id="GO:0022857">
    <property type="term" value="F:transmembrane transporter activity"/>
    <property type="evidence" value="ECO:0007669"/>
    <property type="project" value="InterPro"/>
</dbReference>
<feature type="region of interest" description="Disordered" evidence="6">
    <location>
        <begin position="1"/>
        <end position="27"/>
    </location>
</feature>
<evidence type="ECO:0000256" key="1">
    <source>
        <dbReference type="ARBA" id="ARBA00004141"/>
    </source>
</evidence>
<feature type="transmembrane region" description="Helical" evidence="7">
    <location>
        <begin position="386"/>
        <end position="408"/>
    </location>
</feature>
<evidence type="ECO:0000259" key="8">
    <source>
        <dbReference type="PROSITE" id="PS50850"/>
    </source>
</evidence>
<dbReference type="GO" id="GO:0016020">
    <property type="term" value="C:membrane"/>
    <property type="evidence" value="ECO:0007669"/>
    <property type="project" value="UniProtKB-SubCell"/>
</dbReference>
<proteinExistence type="predicted"/>
<evidence type="ECO:0000256" key="7">
    <source>
        <dbReference type="SAM" id="Phobius"/>
    </source>
</evidence>
<feature type="transmembrane region" description="Helical" evidence="7">
    <location>
        <begin position="294"/>
        <end position="314"/>
    </location>
</feature>
<keyword evidence="5 7" id="KW-0472">Membrane</keyword>
<organism evidence="9 10">
    <name type="scientific">Podospora aff. communis PSN243</name>
    <dbReference type="NCBI Taxonomy" id="3040156"/>
    <lineage>
        <taxon>Eukaryota</taxon>
        <taxon>Fungi</taxon>
        <taxon>Dikarya</taxon>
        <taxon>Ascomycota</taxon>
        <taxon>Pezizomycotina</taxon>
        <taxon>Sordariomycetes</taxon>
        <taxon>Sordariomycetidae</taxon>
        <taxon>Sordariales</taxon>
        <taxon>Podosporaceae</taxon>
        <taxon>Podospora</taxon>
    </lineage>
</organism>
<gene>
    <name evidence="9" type="ORF">QBC34DRAFT_363026</name>
</gene>
<feature type="transmembrane region" description="Helical" evidence="7">
    <location>
        <begin position="451"/>
        <end position="473"/>
    </location>
</feature>
<dbReference type="EMBL" id="MU866005">
    <property type="protein sequence ID" value="KAK4442849.1"/>
    <property type="molecule type" value="Genomic_DNA"/>
</dbReference>
<feature type="transmembrane region" description="Helical" evidence="7">
    <location>
        <begin position="420"/>
        <end position="439"/>
    </location>
</feature>
<dbReference type="Pfam" id="PF07690">
    <property type="entry name" value="MFS_1"/>
    <property type="match status" value="1"/>
</dbReference>
<feature type="transmembrane region" description="Helical" evidence="7">
    <location>
        <begin position="219"/>
        <end position="241"/>
    </location>
</feature>
<dbReference type="PROSITE" id="PS50850">
    <property type="entry name" value="MFS"/>
    <property type="match status" value="1"/>
</dbReference>
<evidence type="ECO:0000256" key="4">
    <source>
        <dbReference type="ARBA" id="ARBA00022989"/>
    </source>
</evidence>
<comment type="subcellular location">
    <subcellularLocation>
        <location evidence="1">Membrane</location>
        <topology evidence="1">Multi-pass membrane protein</topology>
    </subcellularLocation>
</comment>
<feature type="transmembrane region" description="Helical" evidence="7">
    <location>
        <begin position="92"/>
        <end position="113"/>
    </location>
</feature>
<dbReference type="AlphaFoldDB" id="A0AAV9G0U0"/>
<feature type="domain" description="Major facilitator superfamily (MFS) profile" evidence="8">
    <location>
        <begin position="55"/>
        <end position="478"/>
    </location>
</feature>
<reference evidence="9" key="2">
    <citation type="submission" date="2023-05" db="EMBL/GenBank/DDBJ databases">
        <authorList>
            <consortium name="Lawrence Berkeley National Laboratory"/>
            <person name="Steindorff A."/>
            <person name="Hensen N."/>
            <person name="Bonometti L."/>
            <person name="Westerberg I."/>
            <person name="Brannstrom I.O."/>
            <person name="Guillou S."/>
            <person name="Cros-Aarteil S."/>
            <person name="Calhoun S."/>
            <person name="Haridas S."/>
            <person name="Kuo A."/>
            <person name="Mondo S."/>
            <person name="Pangilinan J."/>
            <person name="Riley R."/>
            <person name="Labutti K."/>
            <person name="Andreopoulos B."/>
            <person name="Lipzen A."/>
            <person name="Chen C."/>
            <person name="Yanf M."/>
            <person name="Daum C."/>
            <person name="Ng V."/>
            <person name="Clum A."/>
            <person name="Ohm R."/>
            <person name="Martin F."/>
            <person name="Silar P."/>
            <person name="Natvig D."/>
            <person name="Lalanne C."/>
            <person name="Gautier V."/>
            <person name="Ament-Velasquez S.L."/>
            <person name="Kruys A."/>
            <person name="Hutchinson M.I."/>
            <person name="Powell A.J."/>
            <person name="Barry K."/>
            <person name="Miller A.N."/>
            <person name="Grigoriev I.V."/>
            <person name="Debuchy R."/>
            <person name="Gladieux P."/>
            <person name="Thoren M.H."/>
            <person name="Johannesson H."/>
        </authorList>
    </citation>
    <scope>NUCLEOTIDE SEQUENCE</scope>
    <source>
        <strain evidence="9">PSN243</strain>
    </source>
</reference>
<evidence type="ECO:0000256" key="6">
    <source>
        <dbReference type="SAM" id="MobiDB-lite"/>
    </source>
</evidence>
<protein>
    <submittedName>
        <fullName evidence="9">Major facilitator superfamily domain-containing protein</fullName>
    </submittedName>
</protein>
<dbReference type="FunFam" id="1.20.1250.20:FF:000057">
    <property type="entry name" value="MFS general substrate transporter"/>
    <property type="match status" value="1"/>
</dbReference>
<feature type="transmembrane region" description="Helical" evidence="7">
    <location>
        <begin position="188"/>
        <end position="207"/>
    </location>
</feature>
<comment type="caution">
    <text evidence="9">The sequence shown here is derived from an EMBL/GenBank/DDBJ whole genome shotgun (WGS) entry which is preliminary data.</text>
</comment>
<evidence type="ECO:0000313" key="10">
    <source>
        <dbReference type="Proteomes" id="UP001321760"/>
    </source>
</evidence>
<evidence type="ECO:0000256" key="2">
    <source>
        <dbReference type="ARBA" id="ARBA00022448"/>
    </source>
</evidence>
<sequence length="490" mass="53557">MGRSEKSLSQGSDRAEPVPEVESEKAQPLVEVASDAPQWTPEFEKKLVRKIDLYLMPMIWVMNVLSWMDRANLGNANIAGLTADLKLSSNQFSLAIITYYCNMTVGYIVWVPVSTLILARTRPSLFLPGIMTLWGIVTASVGAMNTYPQLVVSRLLLGMLESGLTPGACYIFSNWYLPGEIGKRTSAFQTSAQLGGAFGGLIAGGVMSNLEGALGLRGWRWLFIIEGVITIAVAIIAVFILPDYPNNSKRLNEEERRVATTRLLRVGILVDHKDSKPRLSVYDTMLHAVKNWRAWCIATGSAFVSATLVMVYFYPVLVRGLGYSDPIKAQFMTVPVWTVGFVCTVASGIIGDRNPPRRGILVVGGLALLCILAIVTTNVFDFKARYVFLAFMTAGAWVAFAQVMAFIAEVLSDLLPETRSFTIGMMSSAATTGNIYGAYLFPAENAPKHILGFSMCAASGGISSILFLVLYIAEVRKRKRLREGQVSPST</sequence>
<name>A0AAV9G0U0_9PEZI</name>
<dbReference type="Gene3D" id="1.20.1250.20">
    <property type="entry name" value="MFS general substrate transporter like domains"/>
    <property type="match status" value="2"/>
</dbReference>
<dbReference type="PANTHER" id="PTHR43791">
    <property type="entry name" value="PERMEASE-RELATED"/>
    <property type="match status" value="1"/>
</dbReference>
<dbReference type="PANTHER" id="PTHR43791:SF38">
    <property type="entry name" value="MAJOR FACILITATOR SUPERFAMILY (MFS) PROFILE DOMAIN-CONTAINING PROTEIN"/>
    <property type="match status" value="1"/>
</dbReference>
<keyword evidence="10" id="KW-1185">Reference proteome</keyword>
<evidence type="ECO:0000256" key="5">
    <source>
        <dbReference type="ARBA" id="ARBA00023136"/>
    </source>
</evidence>
<accession>A0AAV9G0U0</accession>
<feature type="transmembrane region" description="Helical" evidence="7">
    <location>
        <begin position="334"/>
        <end position="352"/>
    </location>
</feature>
<dbReference type="Proteomes" id="UP001321760">
    <property type="component" value="Unassembled WGS sequence"/>
</dbReference>
<feature type="transmembrane region" description="Helical" evidence="7">
    <location>
        <begin position="125"/>
        <end position="143"/>
    </location>
</feature>